<keyword evidence="3" id="KW-1185">Reference proteome</keyword>
<dbReference type="EMBL" id="AZHB01000011">
    <property type="protein sequence ID" value="OAA62970.1"/>
    <property type="molecule type" value="Genomic_DNA"/>
</dbReference>
<evidence type="ECO:0000256" key="1">
    <source>
        <dbReference type="SAM" id="MobiDB-lite"/>
    </source>
</evidence>
<dbReference type="AlphaFoldDB" id="A0A167VTP5"/>
<reference evidence="2 3" key="1">
    <citation type="journal article" date="2016" name="Genome Biol. Evol.">
        <title>Divergent and convergent evolution of fungal pathogenicity.</title>
        <authorList>
            <person name="Shang Y."/>
            <person name="Xiao G."/>
            <person name="Zheng P."/>
            <person name="Cen K."/>
            <person name="Zhan S."/>
            <person name="Wang C."/>
        </authorList>
    </citation>
    <scope>NUCLEOTIDE SEQUENCE [LARGE SCALE GENOMIC DNA]</scope>
    <source>
        <strain evidence="2 3">ARSEF 2679</strain>
    </source>
</reference>
<dbReference type="Proteomes" id="UP000076744">
    <property type="component" value="Unassembled WGS sequence"/>
</dbReference>
<dbReference type="OrthoDB" id="4869460at2759"/>
<proteinExistence type="predicted"/>
<evidence type="ECO:0000313" key="2">
    <source>
        <dbReference type="EMBL" id="OAA62970.1"/>
    </source>
</evidence>
<sequence>MPDKSGALLIVADDEDSWMQVYQSLNSQGRSVRNKSLPKRPSKGFRFLAWSAGMPPQSSYIRKTSDILPENTWFDGTHLRYKESNPRYRWIAPSSRSRQSHYYDDEEDEDDDDDDDDGCGHAPPGKCCQDCAVRCLGWRDNDKGLQQDEYGNWWDGCGNLVGNSFVTPGSRPCQNVNYSLPASRPPRGDWRGRRFARMPSPVGGYFGSGDDDDFTWQDGPSGRVRYTKQLMNPVCNSSGGRPGGVEQYRCG</sequence>
<accession>A0A167VTP5</accession>
<feature type="compositionally biased region" description="Acidic residues" evidence="1">
    <location>
        <begin position="104"/>
        <end position="117"/>
    </location>
</feature>
<protein>
    <submittedName>
        <fullName evidence="2">Uncharacterized protein</fullName>
    </submittedName>
</protein>
<organism evidence="2 3">
    <name type="scientific">Cordyceps fumosorosea (strain ARSEF 2679)</name>
    <name type="common">Isaria fumosorosea</name>
    <dbReference type="NCBI Taxonomy" id="1081104"/>
    <lineage>
        <taxon>Eukaryota</taxon>
        <taxon>Fungi</taxon>
        <taxon>Dikarya</taxon>
        <taxon>Ascomycota</taxon>
        <taxon>Pezizomycotina</taxon>
        <taxon>Sordariomycetes</taxon>
        <taxon>Hypocreomycetidae</taxon>
        <taxon>Hypocreales</taxon>
        <taxon>Cordycipitaceae</taxon>
        <taxon>Cordyceps</taxon>
    </lineage>
</organism>
<feature type="region of interest" description="Disordered" evidence="1">
    <location>
        <begin position="99"/>
        <end position="118"/>
    </location>
</feature>
<dbReference type="RefSeq" id="XP_018704177.1">
    <property type="nucleotide sequence ID" value="XM_018848451.1"/>
</dbReference>
<comment type="caution">
    <text evidence="2">The sequence shown here is derived from an EMBL/GenBank/DDBJ whole genome shotgun (WGS) entry which is preliminary data.</text>
</comment>
<gene>
    <name evidence="2" type="ORF">ISF_04846</name>
</gene>
<name>A0A167VTP5_CORFA</name>
<dbReference type="GeneID" id="30021138"/>
<evidence type="ECO:0000313" key="3">
    <source>
        <dbReference type="Proteomes" id="UP000076744"/>
    </source>
</evidence>